<protein>
    <submittedName>
        <fullName evidence="1">Uncharacterized protein</fullName>
    </submittedName>
</protein>
<evidence type="ECO:0000313" key="2">
    <source>
        <dbReference type="Proteomes" id="UP000799539"/>
    </source>
</evidence>
<name>A0A6A6FSQ3_9PEZI</name>
<dbReference type="Proteomes" id="UP000799539">
    <property type="component" value="Unassembled WGS sequence"/>
</dbReference>
<sequence length="63" mass="7394">MYTVCAHFGVRHCEWRGCPARLGRWDVLCCYDNGVNRWFGTARASTAHVCVTRSYFGVQHLWW</sequence>
<organism evidence="1 2">
    <name type="scientific">Cercospora zeae-maydis SCOH1-5</name>
    <dbReference type="NCBI Taxonomy" id="717836"/>
    <lineage>
        <taxon>Eukaryota</taxon>
        <taxon>Fungi</taxon>
        <taxon>Dikarya</taxon>
        <taxon>Ascomycota</taxon>
        <taxon>Pezizomycotina</taxon>
        <taxon>Dothideomycetes</taxon>
        <taxon>Dothideomycetidae</taxon>
        <taxon>Mycosphaerellales</taxon>
        <taxon>Mycosphaerellaceae</taxon>
        <taxon>Cercospora</taxon>
    </lineage>
</organism>
<dbReference type="EMBL" id="ML992664">
    <property type="protein sequence ID" value="KAF2216409.1"/>
    <property type="molecule type" value="Genomic_DNA"/>
</dbReference>
<dbReference type="AlphaFoldDB" id="A0A6A6FSQ3"/>
<gene>
    <name evidence="1" type="ORF">CERZMDRAFT_89880</name>
</gene>
<evidence type="ECO:0000313" key="1">
    <source>
        <dbReference type="EMBL" id="KAF2216409.1"/>
    </source>
</evidence>
<reference evidence="1" key="1">
    <citation type="journal article" date="2020" name="Stud. Mycol.">
        <title>101 Dothideomycetes genomes: a test case for predicting lifestyles and emergence of pathogens.</title>
        <authorList>
            <person name="Haridas S."/>
            <person name="Albert R."/>
            <person name="Binder M."/>
            <person name="Bloem J."/>
            <person name="Labutti K."/>
            <person name="Salamov A."/>
            <person name="Andreopoulos B."/>
            <person name="Baker S."/>
            <person name="Barry K."/>
            <person name="Bills G."/>
            <person name="Bluhm B."/>
            <person name="Cannon C."/>
            <person name="Castanera R."/>
            <person name="Culley D."/>
            <person name="Daum C."/>
            <person name="Ezra D."/>
            <person name="Gonzalez J."/>
            <person name="Henrissat B."/>
            <person name="Kuo A."/>
            <person name="Liang C."/>
            <person name="Lipzen A."/>
            <person name="Lutzoni F."/>
            <person name="Magnuson J."/>
            <person name="Mondo S."/>
            <person name="Nolan M."/>
            <person name="Ohm R."/>
            <person name="Pangilinan J."/>
            <person name="Park H.-J."/>
            <person name="Ramirez L."/>
            <person name="Alfaro M."/>
            <person name="Sun H."/>
            <person name="Tritt A."/>
            <person name="Yoshinaga Y."/>
            <person name="Zwiers L.-H."/>
            <person name="Turgeon B."/>
            <person name="Goodwin S."/>
            <person name="Spatafora J."/>
            <person name="Crous P."/>
            <person name="Grigoriev I."/>
        </authorList>
    </citation>
    <scope>NUCLEOTIDE SEQUENCE</scope>
    <source>
        <strain evidence="1">SCOH1-5</strain>
    </source>
</reference>
<keyword evidence="2" id="KW-1185">Reference proteome</keyword>
<proteinExistence type="predicted"/>
<accession>A0A6A6FSQ3</accession>